<dbReference type="AlphaFoldDB" id="A0A371GKF5"/>
<dbReference type="Proteomes" id="UP000257109">
    <property type="component" value="Unassembled WGS sequence"/>
</dbReference>
<proteinExistence type="predicted"/>
<evidence type="ECO:0000313" key="3">
    <source>
        <dbReference type="Proteomes" id="UP000257109"/>
    </source>
</evidence>
<evidence type="ECO:0000313" key="2">
    <source>
        <dbReference type="EMBL" id="RDX91006.1"/>
    </source>
</evidence>
<feature type="region of interest" description="Disordered" evidence="1">
    <location>
        <begin position="166"/>
        <end position="225"/>
    </location>
</feature>
<organism evidence="2 3">
    <name type="scientific">Mucuna pruriens</name>
    <name type="common">Velvet bean</name>
    <name type="synonym">Dolichos pruriens</name>
    <dbReference type="NCBI Taxonomy" id="157652"/>
    <lineage>
        <taxon>Eukaryota</taxon>
        <taxon>Viridiplantae</taxon>
        <taxon>Streptophyta</taxon>
        <taxon>Embryophyta</taxon>
        <taxon>Tracheophyta</taxon>
        <taxon>Spermatophyta</taxon>
        <taxon>Magnoliopsida</taxon>
        <taxon>eudicotyledons</taxon>
        <taxon>Gunneridae</taxon>
        <taxon>Pentapetalae</taxon>
        <taxon>rosids</taxon>
        <taxon>fabids</taxon>
        <taxon>Fabales</taxon>
        <taxon>Fabaceae</taxon>
        <taxon>Papilionoideae</taxon>
        <taxon>50 kb inversion clade</taxon>
        <taxon>NPAAA clade</taxon>
        <taxon>indigoferoid/millettioid clade</taxon>
        <taxon>Phaseoleae</taxon>
        <taxon>Mucuna</taxon>
    </lineage>
</organism>
<dbReference type="EMBL" id="QJKJ01005232">
    <property type="protein sequence ID" value="RDX91006.1"/>
    <property type="molecule type" value="Genomic_DNA"/>
</dbReference>
<sequence length="225" mass="25648">MDLGASSNSIVAAVERGSCRHSSSFSLSLELRTWTLNLVGVEKSFTEDPQWAPLFLSKSTQGYVGLLDRGASSHLLKVPFLLDLAGLEREEHWRPPWSKEKLVPTTTEGEKPRSTSYAYYEESSKFTNEGEEDMLQRLLRAVASLQAQSDKQSRLSAEVEQRYAEAEERHRQAKERHLDAMRAAEKREEELRQQIAALKEARERDLEECEENAPNHSGDNHYAEK</sequence>
<accession>A0A371GKF5</accession>
<feature type="non-terminal residue" evidence="2">
    <location>
        <position position="1"/>
    </location>
</feature>
<gene>
    <name evidence="2" type="ORF">CR513_27077</name>
</gene>
<feature type="compositionally biased region" description="Basic and acidic residues" evidence="1">
    <location>
        <begin position="166"/>
        <end position="192"/>
    </location>
</feature>
<keyword evidence="3" id="KW-1185">Reference proteome</keyword>
<reference evidence="2" key="1">
    <citation type="submission" date="2018-05" db="EMBL/GenBank/DDBJ databases">
        <title>Draft genome of Mucuna pruriens seed.</title>
        <authorList>
            <person name="Nnadi N.E."/>
            <person name="Vos R."/>
            <person name="Hasami M.H."/>
            <person name="Devisetty U.K."/>
            <person name="Aguiy J.C."/>
        </authorList>
    </citation>
    <scope>NUCLEOTIDE SEQUENCE [LARGE SCALE GENOMIC DNA]</scope>
    <source>
        <strain evidence="2">JCA_2017</strain>
    </source>
</reference>
<name>A0A371GKF5_MUCPR</name>
<comment type="caution">
    <text evidence="2">The sequence shown here is derived from an EMBL/GenBank/DDBJ whole genome shotgun (WGS) entry which is preliminary data.</text>
</comment>
<protein>
    <submittedName>
        <fullName evidence="2">Uncharacterized protein</fullName>
    </submittedName>
</protein>
<evidence type="ECO:0000256" key="1">
    <source>
        <dbReference type="SAM" id="MobiDB-lite"/>
    </source>
</evidence>